<dbReference type="AlphaFoldDB" id="D3BPS3"/>
<evidence type="ECO:0000313" key="2">
    <source>
        <dbReference type="Proteomes" id="UP000001396"/>
    </source>
</evidence>
<sequence>MIKELNSVDPNLSEVISELGGDPNISSLLYIKESDSLLRRKQMNRNISLTKIVISFCNHNDPNKQRCNQRSVNPTFEFKNQIDQWCFTTSESRYRSVTGAGNNNCTS</sequence>
<protein>
    <submittedName>
        <fullName evidence="1">Uncharacterized protein</fullName>
    </submittedName>
</protein>
<comment type="caution">
    <text evidence="1">The sequence shown here is derived from an EMBL/GenBank/DDBJ whole genome shotgun (WGS) entry which is preliminary data.</text>
</comment>
<dbReference type="InParanoid" id="D3BPS3"/>
<accession>D3BPS3</accession>
<proteinExistence type="predicted"/>
<evidence type="ECO:0000313" key="1">
    <source>
        <dbReference type="EMBL" id="EFA76206.1"/>
    </source>
</evidence>
<dbReference type="RefSeq" id="XP_020428339.1">
    <property type="nucleotide sequence ID" value="XM_020580754.1"/>
</dbReference>
<reference evidence="1 2" key="1">
    <citation type="journal article" date="2011" name="Genome Res.">
        <title>Phylogeny-wide analysis of social amoeba genomes highlights ancient origins for complex intercellular communication.</title>
        <authorList>
            <person name="Heidel A.J."/>
            <person name="Lawal H.M."/>
            <person name="Felder M."/>
            <person name="Schilde C."/>
            <person name="Helps N.R."/>
            <person name="Tunggal B."/>
            <person name="Rivero F."/>
            <person name="John U."/>
            <person name="Schleicher M."/>
            <person name="Eichinger L."/>
            <person name="Platzer M."/>
            <person name="Noegel A.A."/>
            <person name="Schaap P."/>
            <person name="Gloeckner G."/>
        </authorList>
    </citation>
    <scope>NUCLEOTIDE SEQUENCE [LARGE SCALE GENOMIC DNA]</scope>
    <source>
        <strain evidence="2">ATCC 26659 / Pp 5 / PN500</strain>
    </source>
</reference>
<organism evidence="1 2">
    <name type="scientific">Heterostelium pallidum (strain ATCC 26659 / Pp 5 / PN500)</name>
    <name type="common">Cellular slime mold</name>
    <name type="synonym">Polysphondylium pallidum</name>
    <dbReference type="NCBI Taxonomy" id="670386"/>
    <lineage>
        <taxon>Eukaryota</taxon>
        <taxon>Amoebozoa</taxon>
        <taxon>Evosea</taxon>
        <taxon>Eumycetozoa</taxon>
        <taxon>Dictyostelia</taxon>
        <taxon>Acytosteliales</taxon>
        <taxon>Acytosteliaceae</taxon>
        <taxon>Heterostelium</taxon>
    </lineage>
</organism>
<name>D3BPS3_HETP5</name>
<dbReference type="GeneID" id="31365439"/>
<dbReference type="EMBL" id="ADBJ01000047">
    <property type="protein sequence ID" value="EFA76206.1"/>
    <property type="molecule type" value="Genomic_DNA"/>
</dbReference>
<gene>
    <name evidence="1" type="ORF">PPL_09967</name>
</gene>
<dbReference type="Proteomes" id="UP000001396">
    <property type="component" value="Unassembled WGS sequence"/>
</dbReference>
<keyword evidence="2" id="KW-1185">Reference proteome</keyword>